<keyword evidence="1" id="KW-0472">Membrane</keyword>
<feature type="transmembrane region" description="Helical" evidence="1">
    <location>
        <begin position="21"/>
        <end position="47"/>
    </location>
</feature>
<dbReference type="RefSeq" id="WP_118272417.1">
    <property type="nucleotide sequence ID" value="NZ_QSJI01000015.1"/>
</dbReference>
<keyword evidence="1" id="KW-0812">Transmembrane</keyword>
<keyword evidence="1" id="KW-1133">Transmembrane helix</keyword>
<dbReference type="AlphaFoldDB" id="A0A414FTC3"/>
<reference evidence="2 3" key="1">
    <citation type="submission" date="2018-08" db="EMBL/GenBank/DDBJ databases">
        <title>A genome reference for cultivated species of the human gut microbiota.</title>
        <authorList>
            <person name="Zou Y."/>
            <person name="Xue W."/>
            <person name="Luo G."/>
        </authorList>
    </citation>
    <scope>NUCLEOTIDE SEQUENCE [LARGE SCALE GENOMIC DNA]</scope>
    <source>
        <strain evidence="2 3">AM30-5LB</strain>
    </source>
</reference>
<comment type="caution">
    <text evidence="2">The sequence shown here is derived from an EMBL/GenBank/DDBJ whole genome shotgun (WGS) entry which is preliminary data.</text>
</comment>
<evidence type="ECO:0000256" key="1">
    <source>
        <dbReference type="SAM" id="Phobius"/>
    </source>
</evidence>
<organism evidence="2 3">
    <name type="scientific">Collinsella intestinalis</name>
    <dbReference type="NCBI Taxonomy" id="147207"/>
    <lineage>
        <taxon>Bacteria</taxon>
        <taxon>Bacillati</taxon>
        <taxon>Actinomycetota</taxon>
        <taxon>Coriobacteriia</taxon>
        <taxon>Coriobacteriales</taxon>
        <taxon>Coriobacteriaceae</taxon>
        <taxon>Collinsella</taxon>
    </lineage>
</organism>
<accession>A0A414FTC3</accession>
<dbReference type="Proteomes" id="UP000286050">
    <property type="component" value="Unassembled WGS sequence"/>
</dbReference>
<evidence type="ECO:0000313" key="3">
    <source>
        <dbReference type="Proteomes" id="UP000286050"/>
    </source>
</evidence>
<evidence type="ECO:0000313" key="2">
    <source>
        <dbReference type="EMBL" id="RHD53969.1"/>
    </source>
</evidence>
<feature type="transmembrane region" description="Helical" evidence="1">
    <location>
        <begin position="67"/>
        <end position="89"/>
    </location>
</feature>
<protein>
    <submittedName>
        <fullName evidence="2">Uncharacterized protein</fullName>
    </submittedName>
</protein>
<proteinExistence type="predicted"/>
<name>A0A414FTC3_9ACTN</name>
<sequence>MTTVQRATRMRAINLTSSMLLVAWPLSTIFNFDVAIQAVIGVLAGSSLVARGVTGSDWSDGRGEHKVASSLLVAAGVFAAAASVFAAVAR</sequence>
<dbReference type="EMBL" id="QSJI01000015">
    <property type="protein sequence ID" value="RHD53969.1"/>
    <property type="molecule type" value="Genomic_DNA"/>
</dbReference>
<gene>
    <name evidence="2" type="ORF">DW787_08165</name>
</gene>